<keyword evidence="4" id="KW-1185">Reference proteome</keyword>
<feature type="domain" description="Vanillate O-demethylase oxygenase-like C-terminal catalytic" evidence="2">
    <location>
        <begin position="32"/>
        <end position="225"/>
    </location>
</feature>
<evidence type="ECO:0000313" key="3">
    <source>
        <dbReference type="EMBL" id="EQB14947.1"/>
    </source>
</evidence>
<evidence type="ECO:0000313" key="4">
    <source>
        <dbReference type="Proteomes" id="UP000015531"/>
    </source>
</evidence>
<protein>
    <recommendedName>
        <fullName evidence="2">Vanillate O-demethylase oxygenase-like C-terminal catalytic domain-containing protein</fullName>
    </recommendedName>
</protein>
<dbReference type="Proteomes" id="UP000015531">
    <property type="component" value="Unassembled WGS sequence"/>
</dbReference>
<dbReference type="Pfam" id="PF19112">
    <property type="entry name" value="VanA_C"/>
    <property type="match status" value="1"/>
</dbReference>
<dbReference type="InterPro" id="IPR044043">
    <property type="entry name" value="VanA_C_cat"/>
</dbReference>
<dbReference type="PANTHER" id="PTHR21266">
    <property type="entry name" value="IRON-SULFUR DOMAIN CONTAINING PROTEIN"/>
    <property type="match status" value="1"/>
</dbReference>
<sequence length="235" mass="26586">MGDPALADENLIPRHPIHSDPRFAWRSAHFAVNGNWQLLVENLMDLSHLPYIHPKTIGGNPELHFKTKTETTRLPNGVRVVRRMPSSTPPPTYVAARGFEGLVDRWQEIEFEPVLIRIHTGACDAGTGAYDGNRDHGFSMIGFHGITPETATTTHYFWSISTNALQNGIPDLVYQQTADTFREDQEVLELQQERINADPDRIMIDIASDVGARQAKQLIRRLIREEQDREIENAA</sequence>
<dbReference type="Gene3D" id="3.90.380.10">
    <property type="entry name" value="Naphthalene 1,2-dioxygenase Alpha Subunit, Chain A, domain 1"/>
    <property type="match status" value="1"/>
</dbReference>
<accession>T0HPJ3</accession>
<dbReference type="SUPFAM" id="SSF55961">
    <property type="entry name" value="Bet v1-like"/>
    <property type="match status" value="1"/>
</dbReference>
<dbReference type="PANTHER" id="PTHR21266:SF60">
    <property type="entry name" value="3-KETOSTEROID-9-ALPHA-MONOOXYGENASE, OXYGENASE COMPONENT"/>
    <property type="match status" value="1"/>
</dbReference>
<evidence type="ECO:0000259" key="2">
    <source>
        <dbReference type="Pfam" id="PF19112"/>
    </source>
</evidence>
<keyword evidence="1" id="KW-0560">Oxidoreductase</keyword>
<dbReference type="AlphaFoldDB" id="T0HPJ3"/>
<dbReference type="EMBL" id="ATDP01000089">
    <property type="protein sequence ID" value="EQB14947.1"/>
    <property type="molecule type" value="Genomic_DNA"/>
</dbReference>
<dbReference type="eggNOG" id="COG4638">
    <property type="taxonomic scope" value="Bacteria"/>
</dbReference>
<evidence type="ECO:0000256" key="1">
    <source>
        <dbReference type="ARBA" id="ARBA00023002"/>
    </source>
</evidence>
<gene>
    <name evidence="3" type="ORF">RLDS_12310</name>
</gene>
<proteinExistence type="predicted"/>
<dbReference type="InterPro" id="IPR050584">
    <property type="entry name" value="Cholesterol_7-desaturase"/>
</dbReference>
<dbReference type="CDD" id="cd08878">
    <property type="entry name" value="RHO_alpha_C_DMO-like"/>
    <property type="match status" value="1"/>
</dbReference>
<comment type="caution">
    <text evidence="3">The sequence shown here is derived from an EMBL/GenBank/DDBJ whole genome shotgun (WGS) entry which is preliminary data.</text>
</comment>
<name>T0HPJ3_9SPHN</name>
<dbReference type="PATRIC" id="fig|1331060.3.peg.2338"/>
<dbReference type="GO" id="GO:0016491">
    <property type="term" value="F:oxidoreductase activity"/>
    <property type="evidence" value="ECO:0007669"/>
    <property type="project" value="UniProtKB-KW"/>
</dbReference>
<reference evidence="3 4" key="1">
    <citation type="journal article" date="2013" name="Genome Announc.">
        <title>Draft Genome Sequence of Sphingobium lactosutens Strain DS20T, Isolated from a Hexachlorocyclohexane Dumpsite.</title>
        <authorList>
            <person name="Kumar R."/>
            <person name="Dwivedi V."/>
            <person name="Negi V."/>
            <person name="Khurana J.P."/>
            <person name="Lal R."/>
        </authorList>
    </citation>
    <scope>NUCLEOTIDE SEQUENCE [LARGE SCALE GENOMIC DNA]</scope>
    <source>
        <strain evidence="3 4">DS20</strain>
    </source>
</reference>
<organism evidence="3 4">
    <name type="scientific">Sphingobium lactosutens DS20</name>
    <dbReference type="NCBI Taxonomy" id="1331060"/>
    <lineage>
        <taxon>Bacteria</taxon>
        <taxon>Pseudomonadati</taxon>
        <taxon>Pseudomonadota</taxon>
        <taxon>Alphaproteobacteria</taxon>
        <taxon>Sphingomonadales</taxon>
        <taxon>Sphingomonadaceae</taxon>
        <taxon>Sphingobium</taxon>
    </lineage>
</organism>